<dbReference type="NCBIfam" id="TIGR00186">
    <property type="entry name" value="rRNA_methyl_3"/>
    <property type="match status" value="1"/>
</dbReference>
<dbReference type="EMBL" id="CP073078">
    <property type="protein sequence ID" value="QUD87954.1"/>
    <property type="molecule type" value="Genomic_DNA"/>
</dbReference>
<protein>
    <submittedName>
        <fullName evidence="5">23S rRNA (Guanosine(2251)-2'-O)-methyltransferase RlmB</fullName>
    </submittedName>
</protein>
<evidence type="ECO:0000313" key="5">
    <source>
        <dbReference type="EMBL" id="QUD87954.1"/>
    </source>
</evidence>
<dbReference type="GO" id="GO:0005829">
    <property type="term" value="C:cytosol"/>
    <property type="evidence" value="ECO:0007669"/>
    <property type="project" value="TreeGrafter"/>
</dbReference>
<dbReference type="SUPFAM" id="SSF55315">
    <property type="entry name" value="L30e-like"/>
    <property type="match status" value="1"/>
</dbReference>
<keyword evidence="6" id="KW-1185">Reference proteome</keyword>
<dbReference type="AlphaFoldDB" id="A0A975FZR9"/>
<dbReference type="Pfam" id="PF00588">
    <property type="entry name" value="SpoU_methylase"/>
    <property type="match status" value="1"/>
</dbReference>
<dbReference type="Gene3D" id="3.30.1330.30">
    <property type="match status" value="1"/>
</dbReference>
<keyword evidence="1" id="KW-0489">Methyltransferase</keyword>
<evidence type="ECO:0000256" key="2">
    <source>
        <dbReference type="ARBA" id="ARBA00022679"/>
    </source>
</evidence>
<dbReference type="GO" id="GO:0003723">
    <property type="term" value="F:RNA binding"/>
    <property type="evidence" value="ECO:0007669"/>
    <property type="project" value="InterPro"/>
</dbReference>
<dbReference type="CDD" id="cd18103">
    <property type="entry name" value="SpoU-like_RlmB"/>
    <property type="match status" value="1"/>
</dbReference>
<dbReference type="InterPro" id="IPR013123">
    <property type="entry name" value="SpoU_subst-bd"/>
</dbReference>
<name>A0A975FZR9_9CAUL</name>
<dbReference type="Gene3D" id="3.40.1280.10">
    <property type="match status" value="1"/>
</dbReference>
<dbReference type="KEGG" id="caul:KCG34_23435"/>
<reference evidence="5" key="1">
    <citation type="submission" date="2021-04" db="EMBL/GenBank/DDBJ databases">
        <title>The complete genome sequence of Caulobacter sp. S6.</title>
        <authorList>
            <person name="Tang Y."/>
            <person name="Ouyang W."/>
            <person name="Liu Q."/>
            <person name="Huang B."/>
            <person name="Guo Z."/>
            <person name="Lei P."/>
        </authorList>
    </citation>
    <scope>NUCLEOTIDE SEQUENCE</scope>
    <source>
        <strain evidence="5">S6</strain>
    </source>
</reference>
<gene>
    <name evidence="5" type="primary">rlmB</name>
    <name evidence="5" type="ORF">KCG34_23435</name>
</gene>
<organism evidence="5 6">
    <name type="scientific">Phenylobacterium montanum</name>
    <dbReference type="NCBI Taxonomy" id="2823693"/>
    <lineage>
        <taxon>Bacteria</taxon>
        <taxon>Pseudomonadati</taxon>
        <taxon>Pseudomonadota</taxon>
        <taxon>Alphaproteobacteria</taxon>
        <taxon>Caulobacterales</taxon>
        <taxon>Caulobacteraceae</taxon>
        <taxon>Phenylobacterium</taxon>
    </lineage>
</organism>
<evidence type="ECO:0000313" key="6">
    <source>
        <dbReference type="Proteomes" id="UP000676409"/>
    </source>
</evidence>
<evidence type="ECO:0000259" key="4">
    <source>
        <dbReference type="SMART" id="SM00967"/>
    </source>
</evidence>
<dbReference type="InterPro" id="IPR029028">
    <property type="entry name" value="Alpha/beta_knot_MTases"/>
</dbReference>
<dbReference type="Pfam" id="PF08032">
    <property type="entry name" value="SpoU_sub_bind"/>
    <property type="match status" value="1"/>
</dbReference>
<dbReference type="InterPro" id="IPR001537">
    <property type="entry name" value="SpoU_MeTrfase"/>
</dbReference>
<dbReference type="InterPro" id="IPR029026">
    <property type="entry name" value="tRNA_m1G_MTases_N"/>
</dbReference>
<dbReference type="PANTHER" id="PTHR46429:SF1">
    <property type="entry name" value="23S RRNA (GUANOSINE-2'-O-)-METHYLTRANSFERASE RLMB"/>
    <property type="match status" value="1"/>
</dbReference>
<dbReference type="SUPFAM" id="SSF75217">
    <property type="entry name" value="alpha/beta knot"/>
    <property type="match status" value="1"/>
</dbReference>
<dbReference type="PANTHER" id="PTHR46429">
    <property type="entry name" value="23S RRNA (GUANOSINE-2'-O-)-METHYLTRANSFERASE RLMB"/>
    <property type="match status" value="1"/>
</dbReference>
<dbReference type="InterPro" id="IPR004441">
    <property type="entry name" value="rRNA_MeTrfase_TrmH"/>
</dbReference>
<sequence length="303" mass="32211">MIAHRSAGAAEASRPQNGARLIVASFRERNDRKFRPKTGAERPSQGRPGPHKAPHKSAHDKASSDWLWGWHAVEAALANPRREKPRRLLASEDRARQLTERFGQPPALEIADAAQIARALPAGAVHQGVALKIDPLEPLPLDELAEDRSGPLVMLDQLTDPQNVGAIFRSAAAFGARGIILQDRNAPALAGALAKAAVGAVDILPHARVTNLSRALERLADLGWRAVGLDGAAQETLEAVLDERPTVLVLGSEGEGIRRLVSEHCDALARIPMPGGFESLNVSAAAAVALYELSRPRGTGAKG</sequence>
<dbReference type="GO" id="GO:0006396">
    <property type="term" value="P:RNA processing"/>
    <property type="evidence" value="ECO:0007669"/>
    <property type="project" value="InterPro"/>
</dbReference>
<dbReference type="Proteomes" id="UP000676409">
    <property type="component" value="Chromosome"/>
</dbReference>
<evidence type="ECO:0000256" key="3">
    <source>
        <dbReference type="SAM" id="MobiDB-lite"/>
    </source>
</evidence>
<dbReference type="GO" id="GO:0008173">
    <property type="term" value="F:RNA methyltransferase activity"/>
    <property type="evidence" value="ECO:0007669"/>
    <property type="project" value="InterPro"/>
</dbReference>
<feature type="domain" description="RNA 2-O ribose methyltransferase substrate binding" evidence="4">
    <location>
        <begin position="66"/>
        <end position="139"/>
    </location>
</feature>
<dbReference type="InterPro" id="IPR029064">
    <property type="entry name" value="Ribosomal_eL30-like_sf"/>
</dbReference>
<accession>A0A975FZR9</accession>
<proteinExistence type="predicted"/>
<dbReference type="GO" id="GO:0032259">
    <property type="term" value="P:methylation"/>
    <property type="evidence" value="ECO:0007669"/>
    <property type="project" value="UniProtKB-KW"/>
</dbReference>
<feature type="region of interest" description="Disordered" evidence="3">
    <location>
        <begin position="1"/>
        <end position="60"/>
    </location>
</feature>
<evidence type="ECO:0000256" key="1">
    <source>
        <dbReference type="ARBA" id="ARBA00022603"/>
    </source>
</evidence>
<dbReference type="SMART" id="SM00967">
    <property type="entry name" value="SpoU_sub_bind"/>
    <property type="match status" value="1"/>
</dbReference>
<keyword evidence="2" id="KW-0808">Transferase</keyword>